<protein>
    <submittedName>
        <fullName evidence="3">Alpha/beta hydrolase</fullName>
    </submittedName>
</protein>
<dbReference type="InterPro" id="IPR029058">
    <property type="entry name" value="AB_hydrolase_fold"/>
</dbReference>
<dbReference type="RefSeq" id="WP_203644959.1">
    <property type="nucleotide sequence ID" value="NZ_BOLN01000005.1"/>
</dbReference>
<comment type="similarity">
    <text evidence="1">Belongs to the AB hydrolase superfamily. FUS2 hydrolase family.</text>
</comment>
<sequence length="358" mass="40104">MDIEDFLELTKRTECDCTCVGTTYELTPESQREDFVDVATEIGDRRLKYAKQMESEDNLVTAANFYLRASACYRVADYGLPGITDEKLTVYKKLVSSFQNYLRLGPDNVSVINIPFEDKTMEGYYGIPDNCKPDTPVLVFIPGATGFKEENYFIAHYFYDRGIPFIIFDGPGQGTSLYFKQMYLGVDNYVSAVKNVIDFVRADDRVGDKVALHGISYGGFLATQAACALNDDICGVISRGGTDKTDTLTKHPWAGQENFYLSGFLRKFNVDDLETCSKMSSAQDITDDLHKITVPLLIIHSHEDPILGVEGAKRIYNLCSSTDKYYAEFPGNTHCVNDQNDTASALAADWMGKRMLNR</sequence>
<dbReference type="Gene3D" id="1.20.1440.110">
    <property type="entry name" value="acylaminoacyl peptidase"/>
    <property type="match status" value="1"/>
</dbReference>
<comment type="caution">
    <text evidence="3">The sequence shown here is derived from an EMBL/GenBank/DDBJ whole genome shotgun (WGS) entry which is preliminary data.</text>
</comment>
<dbReference type="InterPro" id="IPR050261">
    <property type="entry name" value="FrsA_esterase"/>
</dbReference>
<evidence type="ECO:0000259" key="2">
    <source>
        <dbReference type="Pfam" id="PF12697"/>
    </source>
</evidence>
<dbReference type="PANTHER" id="PTHR22946">
    <property type="entry name" value="DIENELACTONE HYDROLASE DOMAIN-CONTAINING PROTEIN-RELATED"/>
    <property type="match status" value="1"/>
</dbReference>
<evidence type="ECO:0000313" key="4">
    <source>
        <dbReference type="Proteomes" id="UP001597189"/>
    </source>
</evidence>
<dbReference type="Gene3D" id="3.40.50.1820">
    <property type="entry name" value="alpha/beta hydrolase"/>
    <property type="match status" value="1"/>
</dbReference>
<dbReference type="InterPro" id="IPR000073">
    <property type="entry name" value="AB_hydrolase_1"/>
</dbReference>
<reference evidence="4" key="1">
    <citation type="journal article" date="2019" name="Int. J. Syst. Evol. Microbiol.">
        <title>The Global Catalogue of Microorganisms (GCM) 10K type strain sequencing project: providing services to taxonomists for standard genome sequencing and annotation.</title>
        <authorList>
            <consortium name="The Broad Institute Genomics Platform"/>
            <consortium name="The Broad Institute Genome Sequencing Center for Infectious Disease"/>
            <person name="Wu L."/>
            <person name="Ma J."/>
        </authorList>
    </citation>
    <scope>NUCLEOTIDE SEQUENCE [LARGE SCALE GENOMIC DNA]</scope>
    <source>
        <strain evidence="4">CCM 8979</strain>
    </source>
</reference>
<dbReference type="PANTHER" id="PTHR22946:SF12">
    <property type="entry name" value="CONIDIAL PIGMENT BIOSYNTHESIS PROTEIN AYG1 (AFU_ORTHOLOGUE AFUA_2G17550)"/>
    <property type="match status" value="1"/>
</dbReference>
<dbReference type="GO" id="GO:0016787">
    <property type="term" value="F:hydrolase activity"/>
    <property type="evidence" value="ECO:0007669"/>
    <property type="project" value="UniProtKB-KW"/>
</dbReference>
<evidence type="ECO:0000256" key="1">
    <source>
        <dbReference type="ARBA" id="ARBA00038115"/>
    </source>
</evidence>
<dbReference type="Pfam" id="PF12697">
    <property type="entry name" value="Abhydrolase_6"/>
    <property type="match status" value="1"/>
</dbReference>
<dbReference type="SUPFAM" id="SSF53474">
    <property type="entry name" value="alpha/beta-Hydrolases"/>
    <property type="match status" value="1"/>
</dbReference>
<dbReference type="Proteomes" id="UP001597189">
    <property type="component" value="Unassembled WGS sequence"/>
</dbReference>
<evidence type="ECO:0000313" key="3">
    <source>
        <dbReference type="EMBL" id="MFD1455437.1"/>
    </source>
</evidence>
<name>A0ABW4D1H6_9LACO</name>
<dbReference type="EMBL" id="JBHTOD010000005">
    <property type="protein sequence ID" value="MFD1455437.1"/>
    <property type="molecule type" value="Genomic_DNA"/>
</dbReference>
<proteinExistence type="inferred from homology"/>
<keyword evidence="3" id="KW-0378">Hydrolase</keyword>
<gene>
    <name evidence="3" type="ORF">ACFQ44_07020</name>
</gene>
<feature type="domain" description="AB hydrolase-1" evidence="2">
    <location>
        <begin position="138"/>
        <end position="340"/>
    </location>
</feature>
<accession>A0ABW4D1H6</accession>
<organism evidence="3 4">
    <name type="scientific">Levilactobacillus lanxiensis</name>
    <dbReference type="NCBI Taxonomy" id="2799568"/>
    <lineage>
        <taxon>Bacteria</taxon>
        <taxon>Bacillati</taxon>
        <taxon>Bacillota</taxon>
        <taxon>Bacilli</taxon>
        <taxon>Lactobacillales</taxon>
        <taxon>Lactobacillaceae</taxon>
        <taxon>Levilactobacillus</taxon>
    </lineage>
</organism>
<keyword evidence="4" id="KW-1185">Reference proteome</keyword>